<keyword evidence="2" id="KW-0436">Ligase</keyword>
<dbReference type="InterPro" id="IPR000873">
    <property type="entry name" value="AMP-dep_synth/lig_dom"/>
</dbReference>
<dbReference type="InterPro" id="IPR025110">
    <property type="entry name" value="AMP-bd_C"/>
</dbReference>
<dbReference type="InterPro" id="IPR042099">
    <property type="entry name" value="ANL_N_sf"/>
</dbReference>
<dbReference type="PROSITE" id="PS00455">
    <property type="entry name" value="AMP_BINDING"/>
    <property type="match status" value="1"/>
</dbReference>
<sequence>MSAELSAPTLLASSLSRGATAVPLIEQTLGDFFDGVVARQPEREALVSRHQRRRYTYRELQREANRLASALLGLGLVPGERIGIWSHNNAEWVLMQLATAKIGLILVNINPAYRTAEVEYALNKVGCKALVTMANFKTSDYLGMLRELAPEWAHAQPGRLESGALPHLHTVVWIDEAGQGEDQPGLMRFSELLASGNPDDVRLAAIAATLQATDPINIQFTSGTTGFPKGATLTHRNILNNGFFIGEAMKLTPADRLCIPVPLYHCFGMVLGNLACFTHGATIVYPNDGFDALTVLETVQEERCTGLHGVPTMFIAELDHPRFKEFDLSTLRTGIMAGSPCPIEVMKRVVSDMHLSEITIAYGMTETSPVSCQSSMDTPLDKRVSTVGLVQPHLEVKVIDPAGGEIVAPGVSGELCTRGYSVMHGYWDDPARTQEAIDDQGWMHTGDLATMDAEGYVNIVGRIKDMVIRGGENIYPREIEEFLYRHPKVQDVQVVGLPDKRYGEELCAWIVTKPGQTLTEDEIRDFCKGKIAHYKVPRYIRFVSGFPMTVTGKIQKFKIRDEMKHQLGLEEDKTA</sequence>
<dbReference type="RefSeq" id="WP_068835100.1">
    <property type="nucleotide sequence ID" value="NZ_JBHSMX010000020.1"/>
</dbReference>
<evidence type="ECO:0000313" key="6">
    <source>
        <dbReference type="Proteomes" id="UP001596084"/>
    </source>
</evidence>
<evidence type="ECO:0000256" key="2">
    <source>
        <dbReference type="ARBA" id="ARBA00022598"/>
    </source>
</evidence>
<dbReference type="EMBL" id="JBHSMX010000020">
    <property type="protein sequence ID" value="MFC5521744.1"/>
    <property type="molecule type" value="Genomic_DNA"/>
</dbReference>
<reference evidence="6" key="1">
    <citation type="journal article" date="2019" name="Int. J. Syst. Evol. Microbiol.">
        <title>The Global Catalogue of Microorganisms (GCM) 10K type strain sequencing project: providing services to taxonomists for standard genome sequencing and annotation.</title>
        <authorList>
            <consortium name="The Broad Institute Genomics Platform"/>
            <consortium name="The Broad Institute Genome Sequencing Center for Infectious Disease"/>
            <person name="Wu L."/>
            <person name="Ma J."/>
        </authorList>
    </citation>
    <scope>NUCLEOTIDE SEQUENCE [LARGE SCALE GENOMIC DNA]</scope>
    <source>
        <strain evidence="6">CGMCC 4.7277</strain>
    </source>
</reference>
<comment type="similarity">
    <text evidence="1">Belongs to the ATP-dependent AMP-binding enzyme family.</text>
</comment>
<proteinExistence type="inferred from homology"/>
<dbReference type="Gene3D" id="3.40.50.12780">
    <property type="entry name" value="N-terminal domain of ligase-like"/>
    <property type="match status" value="1"/>
</dbReference>
<dbReference type="Proteomes" id="UP001596084">
    <property type="component" value="Unassembled WGS sequence"/>
</dbReference>
<dbReference type="PANTHER" id="PTHR43201">
    <property type="entry name" value="ACYL-COA SYNTHETASE"/>
    <property type="match status" value="1"/>
</dbReference>
<dbReference type="SUPFAM" id="SSF56801">
    <property type="entry name" value="Acetyl-CoA synthetase-like"/>
    <property type="match status" value="1"/>
</dbReference>
<comment type="caution">
    <text evidence="5">The sequence shown here is derived from an EMBL/GenBank/DDBJ whole genome shotgun (WGS) entry which is preliminary data.</text>
</comment>
<dbReference type="InterPro" id="IPR020845">
    <property type="entry name" value="AMP-binding_CS"/>
</dbReference>
<feature type="domain" description="AMP-dependent synthetase/ligase" evidence="3">
    <location>
        <begin position="36"/>
        <end position="427"/>
    </location>
</feature>
<evidence type="ECO:0000259" key="4">
    <source>
        <dbReference type="Pfam" id="PF13193"/>
    </source>
</evidence>
<evidence type="ECO:0000313" key="5">
    <source>
        <dbReference type="EMBL" id="MFC5521744.1"/>
    </source>
</evidence>
<feature type="domain" description="AMP-binding enzyme C-terminal" evidence="4">
    <location>
        <begin position="478"/>
        <end position="553"/>
    </location>
</feature>
<dbReference type="Pfam" id="PF00501">
    <property type="entry name" value="AMP-binding"/>
    <property type="match status" value="1"/>
</dbReference>
<accession>A0ABW0QA32</accession>
<dbReference type="Pfam" id="PF13193">
    <property type="entry name" value="AMP-binding_C"/>
    <property type="match status" value="1"/>
</dbReference>
<organism evidence="5 6">
    <name type="scientific">Polaromonas jejuensis</name>
    <dbReference type="NCBI Taxonomy" id="457502"/>
    <lineage>
        <taxon>Bacteria</taxon>
        <taxon>Pseudomonadati</taxon>
        <taxon>Pseudomonadota</taxon>
        <taxon>Betaproteobacteria</taxon>
        <taxon>Burkholderiales</taxon>
        <taxon>Comamonadaceae</taxon>
        <taxon>Polaromonas</taxon>
    </lineage>
</organism>
<keyword evidence="6" id="KW-1185">Reference proteome</keyword>
<gene>
    <name evidence="5" type="ORF">ACFPP7_12570</name>
</gene>
<dbReference type="Gene3D" id="3.30.300.30">
    <property type="match status" value="1"/>
</dbReference>
<evidence type="ECO:0000256" key="1">
    <source>
        <dbReference type="ARBA" id="ARBA00006432"/>
    </source>
</evidence>
<dbReference type="InterPro" id="IPR045851">
    <property type="entry name" value="AMP-bd_C_sf"/>
</dbReference>
<dbReference type="CDD" id="cd05917">
    <property type="entry name" value="FACL_like_2"/>
    <property type="match status" value="1"/>
</dbReference>
<dbReference type="PANTHER" id="PTHR43201:SF5">
    <property type="entry name" value="MEDIUM-CHAIN ACYL-COA LIGASE ACSF2, MITOCHONDRIAL"/>
    <property type="match status" value="1"/>
</dbReference>
<name>A0ABW0QA32_9BURK</name>
<evidence type="ECO:0000259" key="3">
    <source>
        <dbReference type="Pfam" id="PF00501"/>
    </source>
</evidence>
<dbReference type="NCBIfam" id="NF009233">
    <property type="entry name" value="PRK12583.1"/>
    <property type="match status" value="1"/>
</dbReference>
<protein>
    <submittedName>
        <fullName evidence="5">AMP-binding protein</fullName>
    </submittedName>
</protein>